<sequence length="56" mass="6325">MEDTDSDTYISSVLIKVREGYDIDRVITNIRRKTDGVQIVRTQNLITGISKSLAIL</sequence>
<name>W4V388_9FIRM</name>
<proteinExistence type="predicted"/>
<keyword evidence="2" id="KW-1185">Reference proteome</keyword>
<dbReference type="AlphaFoldDB" id="W4V388"/>
<reference evidence="1" key="1">
    <citation type="journal article" date="2014" name="Genome Announc.">
        <title>Draft Genome Sequence of Clostridium straminisolvens Strain JCM 21531T, Isolated from a Cellulose-Degrading Bacterial Community.</title>
        <authorList>
            <person name="Yuki M."/>
            <person name="Oshima K."/>
            <person name="Suda W."/>
            <person name="Sakamoto M."/>
            <person name="Kitamura K."/>
            <person name="Iida T."/>
            <person name="Hattori M."/>
            <person name="Ohkuma M."/>
        </authorList>
    </citation>
    <scope>NUCLEOTIDE SEQUENCE [LARGE SCALE GENOMIC DNA]</scope>
    <source>
        <strain evidence="1">JCM 21531</strain>
    </source>
</reference>
<organism evidence="1 2">
    <name type="scientific">Acetivibrio straminisolvens JCM 21531</name>
    <dbReference type="NCBI Taxonomy" id="1294263"/>
    <lineage>
        <taxon>Bacteria</taxon>
        <taxon>Bacillati</taxon>
        <taxon>Bacillota</taxon>
        <taxon>Clostridia</taxon>
        <taxon>Eubacteriales</taxon>
        <taxon>Oscillospiraceae</taxon>
        <taxon>Acetivibrio</taxon>
    </lineage>
</organism>
<dbReference type="STRING" id="1294263.JCM21531_1310"/>
<dbReference type="EMBL" id="BAVR01000011">
    <property type="protein sequence ID" value="GAE87905.1"/>
    <property type="molecule type" value="Genomic_DNA"/>
</dbReference>
<evidence type="ECO:0000313" key="2">
    <source>
        <dbReference type="Proteomes" id="UP000019109"/>
    </source>
</evidence>
<accession>W4V388</accession>
<dbReference type="Proteomes" id="UP000019109">
    <property type="component" value="Unassembled WGS sequence"/>
</dbReference>
<evidence type="ECO:0000313" key="1">
    <source>
        <dbReference type="EMBL" id="GAE87905.1"/>
    </source>
</evidence>
<protein>
    <submittedName>
        <fullName evidence="1">ABC transporter permease protein</fullName>
    </submittedName>
</protein>
<gene>
    <name evidence="1" type="ORF">JCM21531_1310</name>
</gene>
<comment type="caution">
    <text evidence="1">The sequence shown here is derived from an EMBL/GenBank/DDBJ whole genome shotgun (WGS) entry which is preliminary data.</text>
</comment>